<sequence length="76" mass="8699">ISNGHDFHCLNGNNMCTLSFALNDPTIESVLLRVLAPMEALEIEFDAYEARRNLQTLQRLNLKLQKFVSQPEYVGF</sequence>
<organism evidence="1 2">
    <name type="scientific">Strongyloides papillosus</name>
    <name type="common">Intestinal threadworm</name>
    <dbReference type="NCBI Taxonomy" id="174720"/>
    <lineage>
        <taxon>Eukaryota</taxon>
        <taxon>Metazoa</taxon>
        <taxon>Ecdysozoa</taxon>
        <taxon>Nematoda</taxon>
        <taxon>Chromadorea</taxon>
        <taxon>Rhabditida</taxon>
        <taxon>Tylenchina</taxon>
        <taxon>Panagrolaimomorpha</taxon>
        <taxon>Strongyloidoidea</taxon>
        <taxon>Strongyloididae</taxon>
        <taxon>Strongyloides</taxon>
    </lineage>
</organism>
<accession>A0A0N5BEK7</accession>
<proteinExistence type="predicted"/>
<evidence type="ECO:0000313" key="2">
    <source>
        <dbReference type="WBParaSite" id="SPAL_0000443300.1"/>
    </source>
</evidence>
<protein>
    <submittedName>
        <fullName evidence="2">Transcriptional regulator</fullName>
    </submittedName>
</protein>
<reference evidence="2" key="1">
    <citation type="submission" date="2017-02" db="UniProtKB">
        <authorList>
            <consortium name="WormBaseParasite"/>
        </authorList>
    </citation>
    <scope>IDENTIFICATION</scope>
</reference>
<dbReference type="AlphaFoldDB" id="A0A0N5BEK7"/>
<evidence type="ECO:0000313" key="1">
    <source>
        <dbReference type="Proteomes" id="UP000046392"/>
    </source>
</evidence>
<keyword evidence="1" id="KW-1185">Reference proteome</keyword>
<name>A0A0N5BEK7_STREA</name>
<dbReference type="WBParaSite" id="SPAL_0000443300.1">
    <property type="protein sequence ID" value="SPAL_0000443300.1"/>
    <property type="gene ID" value="SPAL_0000443300"/>
</dbReference>
<dbReference type="Proteomes" id="UP000046392">
    <property type="component" value="Unplaced"/>
</dbReference>